<dbReference type="InterPro" id="IPR001633">
    <property type="entry name" value="EAL_dom"/>
</dbReference>
<dbReference type="Pfam" id="PF07695">
    <property type="entry name" value="7TMR-DISM_7TM"/>
    <property type="match status" value="1"/>
</dbReference>
<feature type="transmembrane region" description="Helical" evidence="1">
    <location>
        <begin position="297"/>
        <end position="317"/>
    </location>
</feature>
<dbReference type="RefSeq" id="WP_253450072.1">
    <property type="nucleotide sequence ID" value="NZ_JALJYF010000002.1"/>
</dbReference>
<dbReference type="Pfam" id="PF00990">
    <property type="entry name" value="GGDEF"/>
    <property type="match status" value="1"/>
</dbReference>
<dbReference type="NCBIfam" id="TIGR00254">
    <property type="entry name" value="GGDEF"/>
    <property type="match status" value="1"/>
</dbReference>
<evidence type="ECO:0000256" key="2">
    <source>
        <dbReference type="SAM" id="SignalP"/>
    </source>
</evidence>
<keyword evidence="2" id="KW-0732">Signal</keyword>
<keyword evidence="1" id="KW-0472">Membrane</keyword>
<dbReference type="InterPro" id="IPR035919">
    <property type="entry name" value="EAL_sf"/>
</dbReference>
<dbReference type="CDD" id="cd01949">
    <property type="entry name" value="GGDEF"/>
    <property type="match status" value="1"/>
</dbReference>
<name>A0ABT1GAB8_9GAMM</name>
<dbReference type="CDD" id="cd01948">
    <property type="entry name" value="EAL"/>
    <property type="match status" value="1"/>
</dbReference>
<protein>
    <submittedName>
        <fullName evidence="5">Diguanylate cyclase (GGDEF)-like protein</fullName>
    </submittedName>
</protein>
<keyword evidence="6" id="KW-1185">Reference proteome</keyword>
<evidence type="ECO:0000259" key="3">
    <source>
        <dbReference type="PROSITE" id="PS50883"/>
    </source>
</evidence>
<sequence>MLIHTLQWLSFVAVAACPGLGPMEWSDESLQMQELNQVHTVRGPADQLDPDHLLASANCLGSPTAASQTNGQRFWQLLNPQSVPAGQSWGLSVPVTGYRDLCVFWPARAGGWQSRCAGPAPDGLPEAQSQRQSIFIAPTALDPTRPVLVTAESPFFGAFPVKTGPADLLVAEQTRNTLLQGLVYGTLLALVIYGLLLLGNIRSLGLLHFSAYIGFFTASLFLGEHLHVQWLGIGTHAWQVHGVFFCLALAFAAGTLFLAHFFRHAESAPWIDVVLWGTGILASGLLVMAGLMPDRALLLSEAGALLFAFGGLLLTGAGVSQGRQNAGPLLMGFIFLMLALMVNGLFRLGWLPNPGLSSFDVLKLGLLAGGLSLGLAIQWEFSNLRRQRDRASLLAETHQRIARHRAEFDATTGLPGRNRFFQLVSERVASTRGPRHGQGLGLLVVDIDGFRRLRHLHGQALSDNMLHALVARLQTLEIGGRVLGRTESDEFSMLLPLPGGQSAAESLLAGVAREIAEQVGEPLQVEGHDVRLTASVGGSLYPHIANGSDNLVRQAEAAVFEARESGGNRFALFGQSEGPGLMERWEMRNRLADAIENDQLSIHFQPILSLTNKRICYLEVLARWHDERLGPVPPSTFIGVAESFGLIDALTRSVIEQACVQAVAWQRQGILNQVGLSLNLSPLQLRDHAFEEGLMHCLKSHGLRPDQICLELTENTLVENLDQARWRLQSLSRRGFKISVDDFGVGYSSLSYIRELPIDTIKIDRSFLSRLDQSSAEQEIVRSILEMARKLGLTVVAEGIETRTQAEFLRRHACQYGQGFLFSRPEPAEAITRRLRRESPIPRPATAD</sequence>
<proteinExistence type="predicted"/>
<dbReference type="PROSITE" id="PS50883">
    <property type="entry name" value="EAL"/>
    <property type="match status" value="1"/>
</dbReference>
<gene>
    <name evidence="5" type="ORF">J2T60_002270</name>
</gene>
<dbReference type="PANTHER" id="PTHR33121">
    <property type="entry name" value="CYCLIC DI-GMP PHOSPHODIESTERASE PDEF"/>
    <property type="match status" value="1"/>
</dbReference>
<keyword evidence="1" id="KW-0812">Transmembrane</keyword>
<dbReference type="Pfam" id="PF00563">
    <property type="entry name" value="EAL"/>
    <property type="match status" value="1"/>
</dbReference>
<evidence type="ECO:0000259" key="4">
    <source>
        <dbReference type="PROSITE" id="PS50887"/>
    </source>
</evidence>
<dbReference type="InterPro" id="IPR043128">
    <property type="entry name" value="Rev_trsase/Diguanyl_cyclase"/>
</dbReference>
<dbReference type="SMART" id="SM00267">
    <property type="entry name" value="GGDEF"/>
    <property type="match status" value="1"/>
</dbReference>
<feature type="signal peptide" evidence="2">
    <location>
        <begin position="1"/>
        <end position="15"/>
    </location>
</feature>
<dbReference type="Proteomes" id="UP001523550">
    <property type="component" value="Unassembled WGS sequence"/>
</dbReference>
<dbReference type="InterPro" id="IPR050706">
    <property type="entry name" value="Cyclic-di-GMP_PDE-like"/>
</dbReference>
<feature type="transmembrane region" description="Helical" evidence="1">
    <location>
        <begin position="329"/>
        <end position="350"/>
    </location>
</feature>
<dbReference type="SUPFAM" id="SSF141868">
    <property type="entry name" value="EAL domain-like"/>
    <property type="match status" value="1"/>
</dbReference>
<evidence type="ECO:0000256" key="1">
    <source>
        <dbReference type="SAM" id="Phobius"/>
    </source>
</evidence>
<keyword evidence="1" id="KW-1133">Transmembrane helix</keyword>
<dbReference type="EMBL" id="JALJYF010000002">
    <property type="protein sequence ID" value="MCP1728270.1"/>
    <property type="molecule type" value="Genomic_DNA"/>
</dbReference>
<feature type="domain" description="GGDEF" evidence="4">
    <location>
        <begin position="438"/>
        <end position="575"/>
    </location>
</feature>
<dbReference type="InterPro" id="IPR000160">
    <property type="entry name" value="GGDEF_dom"/>
</dbReference>
<feature type="domain" description="EAL" evidence="3">
    <location>
        <begin position="584"/>
        <end position="839"/>
    </location>
</feature>
<dbReference type="SMART" id="SM00052">
    <property type="entry name" value="EAL"/>
    <property type="match status" value="1"/>
</dbReference>
<comment type="caution">
    <text evidence="5">The sequence shown here is derived from an EMBL/GenBank/DDBJ whole genome shotgun (WGS) entry which is preliminary data.</text>
</comment>
<feature type="transmembrane region" description="Helical" evidence="1">
    <location>
        <begin position="178"/>
        <end position="198"/>
    </location>
</feature>
<organism evidence="5 6">
    <name type="scientific">Natronospira proteinivora</name>
    <dbReference type="NCBI Taxonomy" id="1807133"/>
    <lineage>
        <taxon>Bacteria</taxon>
        <taxon>Pseudomonadati</taxon>
        <taxon>Pseudomonadota</taxon>
        <taxon>Gammaproteobacteria</taxon>
        <taxon>Natronospirales</taxon>
        <taxon>Natronospiraceae</taxon>
        <taxon>Natronospira</taxon>
    </lineage>
</organism>
<accession>A0ABT1GAB8</accession>
<feature type="chain" id="PRO_5045759504" evidence="2">
    <location>
        <begin position="16"/>
        <end position="848"/>
    </location>
</feature>
<evidence type="ECO:0000313" key="5">
    <source>
        <dbReference type="EMBL" id="MCP1728270.1"/>
    </source>
</evidence>
<feature type="transmembrane region" description="Helical" evidence="1">
    <location>
        <begin position="242"/>
        <end position="261"/>
    </location>
</feature>
<dbReference type="PROSITE" id="PS50887">
    <property type="entry name" value="GGDEF"/>
    <property type="match status" value="1"/>
</dbReference>
<reference evidence="5 6" key="1">
    <citation type="submission" date="2022-03" db="EMBL/GenBank/DDBJ databases">
        <title>Genomic Encyclopedia of Type Strains, Phase III (KMG-III): the genomes of soil and plant-associated and newly described type strains.</title>
        <authorList>
            <person name="Whitman W."/>
        </authorList>
    </citation>
    <scope>NUCLEOTIDE SEQUENCE [LARGE SCALE GENOMIC DNA]</scope>
    <source>
        <strain evidence="5 6">BSker1</strain>
    </source>
</reference>
<feature type="transmembrane region" description="Helical" evidence="1">
    <location>
        <begin position="273"/>
        <end position="291"/>
    </location>
</feature>
<dbReference type="InterPro" id="IPR011623">
    <property type="entry name" value="7TMR_DISM_rcpt_extracell_dom1"/>
</dbReference>
<feature type="transmembrane region" description="Helical" evidence="1">
    <location>
        <begin position="205"/>
        <end position="222"/>
    </location>
</feature>
<dbReference type="Gene3D" id="3.30.70.270">
    <property type="match status" value="1"/>
</dbReference>
<dbReference type="InterPro" id="IPR029787">
    <property type="entry name" value="Nucleotide_cyclase"/>
</dbReference>
<dbReference type="Gene3D" id="3.20.20.450">
    <property type="entry name" value="EAL domain"/>
    <property type="match status" value="1"/>
</dbReference>
<dbReference type="PANTHER" id="PTHR33121:SF70">
    <property type="entry name" value="SIGNALING PROTEIN YKOW"/>
    <property type="match status" value="1"/>
</dbReference>
<evidence type="ECO:0000313" key="6">
    <source>
        <dbReference type="Proteomes" id="UP001523550"/>
    </source>
</evidence>
<dbReference type="SUPFAM" id="SSF55073">
    <property type="entry name" value="Nucleotide cyclase"/>
    <property type="match status" value="1"/>
</dbReference>